<dbReference type="RefSeq" id="WP_068275280.1">
    <property type="nucleotide sequence ID" value="NZ_LQZG01000003.1"/>
</dbReference>
<comment type="caution">
    <text evidence="2">The sequence shown here is derived from an EMBL/GenBank/DDBJ whole genome shotgun (WGS) entry which is preliminary data.</text>
</comment>
<gene>
    <name evidence="2" type="ORF">AWH69_10815</name>
</gene>
<feature type="domain" description="Coenzyme Q-binding protein COQ10 START" evidence="1">
    <location>
        <begin position="11"/>
        <end position="143"/>
    </location>
</feature>
<dbReference type="InterPro" id="IPR005031">
    <property type="entry name" value="COQ10_START"/>
</dbReference>
<evidence type="ECO:0000313" key="2">
    <source>
        <dbReference type="EMBL" id="OAB86895.1"/>
    </source>
</evidence>
<organism evidence="2 3">
    <name type="scientific">Janibacter melonis</name>
    <dbReference type="NCBI Taxonomy" id="262209"/>
    <lineage>
        <taxon>Bacteria</taxon>
        <taxon>Bacillati</taxon>
        <taxon>Actinomycetota</taxon>
        <taxon>Actinomycetes</taxon>
        <taxon>Micrococcales</taxon>
        <taxon>Intrasporangiaceae</taxon>
        <taxon>Janibacter</taxon>
    </lineage>
</organism>
<name>A0A176QB31_9MICO</name>
<dbReference type="EMBL" id="LQZG01000003">
    <property type="protein sequence ID" value="OAB86895.1"/>
    <property type="molecule type" value="Genomic_DNA"/>
</dbReference>
<dbReference type="Proteomes" id="UP000076976">
    <property type="component" value="Unassembled WGS sequence"/>
</dbReference>
<proteinExistence type="predicted"/>
<dbReference type="InterPro" id="IPR023393">
    <property type="entry name" value="START-like_dom_sf"/>
</dbReference>
<dbReference type="PANTHER" id="PTHR39683">
    <property type="entry name" value="CONSERVED PROTEIN TB16.3"/>
    <property type="match status" value="1"/>
</dbReference>
<dbReference type="CDD" id="cd07819">
    <property type="entry name" value="SRPBCC_2"/>
    <property type="match status" value="1"/>
</dbReference>
<dbReference type="PANTHER" id="PTHR39683:SF4">
    <property type="entry name" value="COENZYME Q-BINDING PROTEIN COQ10 START DOMAIN-CONTAINING PROTEIN"/>
    <property type="match status" value="1"/>
</dbReference>
<dbReference type="SUPFAM" id="SSF55961">
    <property type="entry name" value="Bet v1-like"/>
    <property type="match status" value="1"/>
</dbReference>
<dbReference type="Gene3D" id="3.30.530.20">
    <property type="match status" value="1"/>
</dbReference>
<dbReference type="AlphaFoldDB" id="A0A176QB31"/>
<dbReference type="Pfam" id="PF03364">
    <property type="entry name" value="Polyketide_cyc"/>
    <property type="match status" value="1"/>
</dbReference>
<evidence type="ECO:0000313" key="3">
    <source>
        <dbReference type="Proteomes" id="UP000076976"/>
    </source>
</evidence>
<sequence>MADSTRSTIVIQAPAGEVLDVIADLEAYPQWAKEIREVEILSQDGDGWPDRARFRLDASPIKDTYTLDYSWDVDEAGLGVASWTLVEATILKAMDGSYTLEDEGEGTTRVTYDLLVDVTIPMLGMIKRKAAKVITDTALKDLKKRCEA</sequence>
<evidence type="ECO:0000259" key="1">
    <source>
        <dbReference type="Pfam" id="PF03364"/>
    </source>
</evidence>
<protein>
    <submittedName>
        <fullName evidence="2">Cyclase</fullName>
    </submittedName>
</protein>
<reference evidence="2 3" key="1">
    <citation type="submission" date="2016-01" db="EMBL/GenBank/DDBJ databases">
        <title>Janibacter melonis strain CD11_4 genome sequencing and assembly.</title>
        <authorList>
            <person name="Nair G.R."/>
            <person name="Kaur G."/>
            <person name="Chander A.M."/>
            <person name="Mayilraj S."/>
        </authorList>
    </citation>
    <scope>NUCLEOTIDE SEQUENCE [LARGE SCALE GENOMIC DNA]</scope>
    <source>
        <strain evidence="2 3">CD11-4</strain>
    </source>
</reference>
<dbReference type="STRING" id="262209.AWH69_10815"/>
<accession>A0A176QB31</accession>
<keyword evidence="3" id="KW-1185">Reference proteome</keyword>